<dbReference type="InterPro" id="IPR036691">
    <property type="entry name" value="Endo/exonu/phosph_ase_sf"/>
</dbReference>
<dbReference type="Proteomes" id="UP000005207">
    <property type="component" value="Linkage group LG10"/>
</dbReference>
<proteinExistence type="predicted"/>
<dbReference type="InParanoid" id="A0A669F497"/>
<dbReference type="Pfam" id="PF03372">
    <property type="entry name" value="Exo_endo_phos"/>
    <property type="match status" value="1"/>
</dbReference>
<reference evidence="2" key="3">
    <citation type="submission" date="2025-09" db="UniProtKB">
        <authorList>
            <consortium name="Ensembl"/>
        </authorList>
    </citation>
    <scope>IDENTIFICATION</scope>
</reference>
<accession>A0A669F497</accession>
<evidence type="ECO:0000313" key="3">
    <source>
        <dbReference type="Proteomes" id="UP000005207"/>
    </source>
</evidence>
<dbReference type="Pfam" id="PF00078">
    <property type="entry name" value="RVT_1"/>
    <property type="match status" value="1"/>
</dbReference>
<feature type="domain" description="Reverse transcriptase" evidence="1">
    <location>
        <begin position="436"/>
        <end position="710"/>
    </location>
</feature>
<dbReference type="InterPro" id="IPR043502">
    <property type="entry name" value="DNA/RNA_pol_sf"/>
</dbReference>
<dbReference type="InterPro" id="IPR000477">
    <property type="entry name" value="RT_dom"/>
</dbReference>
<reference evidence="2" key="2">
    <citation type="submission" date="2025-08" db="UniProtKB">
        <authorList>
            <consortium name="Ensembl"/>
        </authorList>
    </citation>
    <scope>IDENTIFICATION</scope>
</reference>
<name>A0A669F497_ORENI</name>
<evidence type="ECO:0000313" key="2">
    <source>
        <dbReference type="Ensembl" id="ENSONIP00000079527.1"/>
    </source>
</evidence>
<dbReference type="Gene3D" id="3.60.10.10">
    <property type="entry name" value="Endonuclease/exonuclease/phosphatase"/>
    <property type="match status" value="1"/>
</dbReference>
<dbReference type="AlphaFoldDB" id="A0A669F497"/>
<dbReference type="InterPro" id="IPR005135">
    <property type="entry name" value="Endo/exonuclease/phosphatase"/>
</dbReference>
<keyword evidence="3" id="KW-1185">Reference proteome</keyword>
<organism evidence="2 3">
    <name type="scientific">Oreochromis niloticus</name>
    <name type="common">Nile tilapia</name>
    <name type="synonym">Tilapia nilotica</name>
    <dbReference type="NCBI Taxonomy" id="8128"/>
    <lineage>
        <taxon>Eukaryota</taxon>
        <taxon>Metazoa</taxon>
        <taxon>Chordata</taxon>
        <taxon>Craniata</taxon>
        <taxon>Vertebrata</taxon>
        <taxon>Euteleostomi</taxon>
        <taxon>Actinopterygii</taxon>
        <taxon>Neopterygii</taxon>
        <taxon>Teleostei</taxon>
        <taxon>Neoteleostei</taxon>
        <taxon>Acanthomorphata</taxon>
        <taxon>Ovalentaria</taxon>
        <taxon>Cichlomorphae</taxon>
        <taxon>Cichliformes</taxon>
        <taxon>Cichlidae</taxon>
        <taxon>African cichlids</taxon>
        <taxon>Pseudocrenilabrinae</taxon>
        <taxon>Oreochromini</taxon>
        <taxon>Oreochromis</taxon>
    </lineage>
</organism>
<reference evidence="3" key="1">
    <citation type="submission" date="2012-01" db="EMBL/GenBank/DDBJ databases">
        <title>The Genome Sequence of Oreochromis niloticus (Nile Tilapia).</title>
        <authorList>
            <consortium name="Broad Institute Genome Assembly Team"/>
            <consortium name="Broad Institute Sequencing Platform"/>
            <person name="Di Palma F."/>
            <person name="Johnson J."/>
            <person name="Lander E.S."/>
            <person name="Lindblad-Toh K."/>
        </authorList>
    </citation>
    <scope>NUCLEOTIDE SEQUENCE [LARGE SCALE GENOMIC DNA]</scope>
</reference>
<dbReference type="PROSITE" id="PS50878">
    <property type="entry name" value="RT_POL"/>
    <property type="match status" value="1"/>
</dbReference>
<dbReference type="SUPFAM" id="SSF56219">
    <property type="entry name" value="DNase I-like"/>
    <property type="match status" value="1"/>
</dbReference>
<sequence length="905" mass="102454">MFLTETWLDQSNSGAVLIETTPPNYSFISEARVSRRGGGVAVLFNESFQCKQLSPGSFQSFEYVALQLKAPSKVVCLNVYRPPKYCTDFFNELSELLSVICVDFDCVIIVGDFNIHVDNPQDKGTKDLSNTLGNFGLTQHVTEATHNRGHTLDLLISKGLSISKVTVSDVGLSDHYCVFFESKISAHTNISTAVITKRCITEHSSEIFNQVFPLTPDLSRGSVNELVNSFNAKMLNVMDTIAPIKVKVISGRKKSPWRNSTLVKNETRECRKAERRWRKTNLQVHYDIYKEKLHNSNLQLRSARRSYFSDIITKNSHNARVLFSTVDRLTNPPVSVATELHSTMACNDFAKFFTEKIQKIRQAINTSTADSGNVLCPPKNCLNTIKQFHPINSKDLEDIILGQLNSSSCCLDVLPTSFFKKVSKTLESDLLQIVNFSLISGVFPESLKTAVIKPILKKDNLDKTQMNNYRPISNVPFLSKIIEKAVSQQLNYFLKQNNCYDAFQSGFRQNHSTETALTKLFNDICLNTDSEQMSVLVLLDLSAAFDTVDHNILLKRLENWAGLSGTVLNWFKTYLENRKYFVSIGNFTSEQTSITCGVPQGSILGPLLFNIYMLPLAQIIKNNKINYHSYADDTQIYITMSPGDRGPVQALGKCIEEINDWLCHNYLQLNKNKTEVIVFGAKEKRLQVTRELQSIHLKTTNQARNLGVVMDADLNLKKHIKTITKSAYYHLKNISRIKDLMSQQDLEKLVHAFIFSRLDYCNSIFTGLSKKSVRQLQLIQNSAARVLTKTKKVDHISPALRSLHWLPVRQRIDFKVLMLVYKALNGLGPKYISDLLTQYEPSRSLRSSGSGLLSVPRVRTRHGEAAFSFYAPYIWNKLPESLRSAETLSLFKSRLKTHLFSAAFE</sequence>
<dbReference type="PANTHER" id="PTHR33332">
    <property type="entry name" value="REVERSE TRANSCRIPTASE DOMAIN-CONTAINING PROTEIN"/>
    <property type="match status" value="1"/>
</dbReference>
<dbReference type="GeneTree" id="ENSGT01150000286986"/>
<dbReference type="SUPFAM" id="SSF56672">
    <property type="entry name" value="DNA/RNA polymerases"/>
    <property type="match status" value="1"/>
</dbReference>
<protein>
    <recommendedName>
        <fullName evidence="1">Reverse transcriptase domain-containing protein</fullName>
    </recommendedName>
</protein>
<dbReference type="CDD" id="cd01650">
    <property type="entry name" value="RT_nLTR_like"/>
    <property type="match status" value="1"/>
</dbReference>
<dbReference type="Ensembl" id="ENSONIT00000083462.1">
    <property type="protein sequence ID" value="ENSONIP00000079527.1"/>
    <property type="gene ID" value="ENSONIG00000041991.1"/>
</dbReference>
<dbReference type="GO" id="GO:0003824">
    <property type="term" value="F:catalytic activity"/>
    <property type="evidence" value="ECO:0007669"/>
    <property type="project" value="InterPro"/>
</dbReference>
<evidence type="ECO:0000259" key="1">
    <source>
        <dbReference type="PROSITE" id="PS50878"/>
    </source>
</evidence>